<evidence type="ECO:0000313" key="1">
    <source>
        <dbReference type="EMBL" id="GBB84348.1"/>
    </source>
</evidence>
<sequence length="107" mass="12459">MSEQNLFVSVFQVEFLLKILARLHISKVQNTEHMGSNSILKVWNSNLKQTEVLNFISRRTTVQNSISRQTNSSLKLHFEMDQFKSGTPFEVDLVFRKQFGQIKSIQI</sequence>
<protein>
    <submittedName>
        <fullName evidence="1">Uncharacterized protein</fullName>
    </submittedName>
</protein>
<reference evidence="1 2" key="1">
    <citation type="submission" date="2017-11" db="EMBL/GenBank/DDBJ databases">
        <title>The genome of Rhizophagus clarus HR1 reveals common genetic basis of auxotrophy among arbuscular mycorrhizal fungi.</title>
        <authorList>
            <person name="Kobayashi Y."/>
        </authorList>
    </citation>
    <scope>NUCLEOTIDE SEQUENCE [LARGE SCALE GENOMIC DNA]</scope>
    <source>
        <strain evidence="1 2">HR1</strain>
    </source>
</reference>
<dbReference type="AlphaFoldDB" id="A0A2Z6QUE3"/>
<gene>
    <name evidence="1" type="ORF">RclHR1_10970009</name>
</gene>
<name>A0A2Z6QUE3_9GLOM</name>
<dbReference type="EMBL" id="BEXD01000110">
    <property type="protein sequence ID" value="GBB84348.1"/>
    <property type="molecule type" value="Genomic_DNA"/>
</dbReference>
<keyword evidence="2" id="KW-1185">Reference proteome</keyword>
<proteinExistence type="predicted"/>
<accession>A0A2Z6QUE3</accession>
<organism evidence="1 2">
    <name type="scientific">Rhizophagus clarus</name>
    <dbReference type="NCBI Taxonomy" id="94130"/>
    <lineage>
        <taxon>Eukaryota</taxon>
        <taxon>Fungi</taxon>
        <taxon>Fungi incertae sedis</taxon>
        <taxon>Mucoromycota</taxon>
        <taxon>Glomeromycotina</taxon>
        <taxon>Glomeromycetes</taxon>
        <taxon>Glomerales</taxon>
        <taxon>Glomeraceae</taxon>
        <taxon>Rhizophagus</taxon>
    </lineage>
</organism>
<dbReference type="Proteomes" id="UP000247702">
    <property type="component" value="Unassembled WGS sequence"/>
</dbReference>
<comment type="caution">
    <text evidence="1">The sequence shown here is derived from an EMBL/GenBank/DDBJ whole genome shotgun (WGS) entry which is preliminary data.</text>
</comment>
<evidence type="ECO:0000313" key="2">
    <source>
        <dbReference type="Proteomes" id="UP000247702"/>
    </source>
</evidence>